<accession>S8A3Z6</accession>
<evidence type="ECO:0000313" key="3">
    <source>
        <dbReference type="Proteomes" id="UP000015100"/>
    </source>
</evidence>
<dbReference type="Pfam" id="PF19535">
    <property type="entry name" value="DUF6060"/>
    <property type="match status" value="1"/>
</dbReference>
<keyword evidence="3" id="KW-1185">Reference proteome</keyword>
<comment type="caution">
    <text evidence="2">The sequence shown here is derived from an EMBL/GenBank/DDBJ whole genome shotgun (WGS) entry which is preliminary data.</text>
</comment>
<protein>
    <recommendedName>
        <fullName evidence="4">Autophagy-related protein 27</fullName>
    </recommendedName>
</protein>
<dbReference type="PROSITE" id="PS51257">
    <property type="entry name" value="PROKAR_LIPOPROTEIN"/>
    <property type="match status" value="1"/>
</dbReference>
<feature type="signal peptide" evidence="1">
    <location>
        <begin position="1"/>
        <end position="21"/>
    </location>
</feature>
<dbReference type="OMA" id="WIRYSAR"/>
<name>S8A3Z6_DACHA</name>
<dbReference type="Proteomes" id="UP000015100">
    <property type="component" value="Unassembled WGS sequence"/>
</dbReference>
<gene>
    <name evidence="2" type="ORF">H072_8581</name>
</gene>
<reference evidence="2 3" key="1">
    <citation type="journal article" date="2013" name="PLoS Genet.">
        <title>Genomic mechanisms accounting for the adaptation to parasitism in nematode-trapping fungi.</title>
        <authorList>
            <person name="Meerupati T."/>
            <person name="Andersson K.M."/>
            <person name="Friman E."/>
            <person name="Kumar D."/>
            <person name="Tunlid A."/>
            <person name="Ahren D."/>
        </authorList>
    </citation>
    <scope>NUCLEOTIDE SEQUENCE [LARGE SCALE GENOMIC DNA]</scope>
    <source>
        <strain evidence="2 3">CBS 200.50</strain>
    </source>
</reference>
<keyword evidence="1" id="KW-0732">Signal</keyword>
<dbReference type="OrthoDB" id="5416372at2759"/>
<proteinExistence type="predicted"/>
<dbReference type="HOGENOM" id="CLU_1102741_0_0_1"/>
<evidence type="ECO:0000256" key="1">
    <source>
        <dbReference type="SAM" id="SignalP"/>
    </source>
</evidence>
<dbReference type="InterPro" id="IPR045702">
    <property type="entry name" value="DUF6060"/>
</dbReference>
<evidence type="ECO:0000313" key="2">
    <source>
        <dbReference type="EMBL" id="EPS37725.1"/>
    </source>
</evidence>
<dbReference type="EMBL" id="AQGS01000612">
    <property type="protein sequence ID" value="EPS37725.1"/>
    <property type="molecule type" value="Genomic_DNA"/>
</dbReference>
<evidence type="ECO:0008006" key="4">
    <source>
        <dbReference type="Google" id="ProtNLM"/>
    </source>
</evidence>
<organism evidence="2 3">
    <name type="scientific">Dactylellina haptotyla (strain CBS 200.50)</name>
    <name type="common">Nematode-trapping fungus</name>
    <name type="synonym">Monacrosporium haptotylum</name>
    <dbReference type="NCBI Taxonomy" id="1284197"/>
    <lineage>
        <taxon>Eukaryota</taxon>
        <taxon>Fungi</taxon>
        <taxon>Dikarya</taxon>
        <taxon>Ascomycota</taxon>
        <taxon>Pezizomycotina</taxon>
        <taxon>Orbiliomycetes</taxon>
        <taxon>Orbiliales</taxon>
        <taxon>Orbiliaceae</taxon>
        <taxon>Dactylellina</taxon>
    </lineage>
</organism>
<reference evidence="3" key="2">
    <citation type="submission" date="2013-04" db="EMBL/GenBank/DDBJ databases">
        <title>Genomic mechanisms accounting for the adaptation to parasitism in nematode-trapping fungi.</title>
        <authorList>
            <person name="Ahren D.G."/>
        </authorList>
    </citation>
    <scope>NUCLEOTIDE SEQUENCE [LARGE SCALE GENOMIC DNA]</scope>
    <source>
        <strain evidence="3">CBS 200.50</strain>
    </source>
</reference>
<feature type="chain" id="PRO_5004560275" description="Autophagy-related protein 27" evidence="1">
    <location>
        <begin position="22"/>
        <end position="252"/>
    </location>
</feature>
<dbReference type="AlphaFoldDB" id="S8A3Z6"/>
<sequence>MRSFNTPLTISALFLTPTVLAGCGRFVTNEDWTVKLNGWDGYRFLGDNPIQISDYVDCTRGQNSTRDPSCTDTQCAVVGQGGVLLSAKFNIPPINNNETALGEFFSVVRNDVKGVTDSDKTLPMYRVCGNLTHEYEKTNRPVPSYCIDEGDTAWIRYDPQYFCVNGTAEDCTNGPYESGTELVVCAARNLTEGTFDLFSDRTVGNGSDRYTAELQNPSLNHNLTCQASIGTVVYKPQGWSLALVVLLLGLSI</sequence>